<organism evidence="2 3">
    <name type="scientific">Umezawaea endophytica</name>
    <dbReference type="NCBI Taxonomy" id="1654476"/>
    <lineage>
        <taxon>Bacteria</taxon>
        <taxon>Bacillati</taxon>
        <taxon>Actinomycetota</taxon>
        <taxon>Actinomycetes</taxon>
        <taxon>Pseudonocardiales</taxon>
        <taxon>Pseudonocardiaceae</taxon>
        <taxon>Umezawaea</taxon>
    </lineage>
</organism>
<reference evidence="2" key="1">
    <citation type="submission" date="2022-08" db="EMBL/GenBank/DDBJ databases">
        <authorList>
            <person name="Tistechok S."/>
            <person name="Samborskyy M."/>
            <person name="Roman I."/>
        </authorList>
    </citation>
    <scope>NUCLEOTIDE SEQUENCE</scope>
    <source>
        <strain evidence="2">DSM 103496</strain>
    </source>
</reference>
<name>A0A9X2VR89_9PSEU</name>
<dbReference type="Proteomes" id="UP001141259">
    <property type="component" value="Unassembled WGS sequence"/>
</dbReference>
<protein>
    <submittedName>
        <fullName evidence="2">Uncharacterized protein</fullName>
    </submittedName>
</protein>
<sequence length="278" mass="30146">MSEQDLRDCMKQAVWDEPPLDFDPDSFMARAEQLTKRRRALMSVGVATALIIATVATVPAMWVASRDKGVDTAHGVTATSTVPTSVSFPWPPNDEPRKNHTYEQDQPYLESMWINILSPALQRQGADPTSIGVWSPTYQPNGYERDSSVSDVLFGTVSYVGPSGPAVLTTTLAGVGAWEPAPDKFCAIRKAADTTCNATRRPDGSMVVAMEFAGPKSASNGYHLGYRSVHHYRRDGSVVGMESRSNFSGDVAAGNFAIPLTFDQLTDLATNESIALPR</sequence>
<accession>A0A9X2VR89</accession>
<dbReference type="EMBL" id="JANYMP010000015">
    <property type="protein sequence ID" value="MCS7480867.1"/>
    <property type="molecule type" value="Genomic_DNA"/>
</dbReference>
<feature type="transmembrane region" description="Helical" evidence="1">
    <location>
        <begin position="40"/>
        <end position="62"/>
    </location>
</feature>
<evidence type="ECO:0000256" key="1">
    <source>
        <dbReference type="SAM" id="Phobius"/>
    </source>
</evidence>
<keyword evidence="1" id="KW-0812">Transmembrane</keyword>
<keyword evidence="1" id="KW-1133">Transmembrane helix</keyword>
<evidence type="ECO:0000313" key="2">
    <source>
        <dbReference type="EMBL" id="MCS7480867.1"/>
    </source>
</evidence>
<evidence type="ECO:0000313" key="3">
    <source>
        <dbReference type="Proteomes" id="UP001141259"/>
    </source>
</evidence>
<keyword evidence="3" id="KW-1185">Reference proteome</keyword>
<comment type="caution">
    <text evidence="2">The sequence shown here is derived from an EMBL/GenBank/DDBJ whole genome shotgun (WGS) entry which is preliminary data.</text>
</comment>
<gene>
    <name evidence="2" type="ORF">NZH93_28755</name>
</gene>
<proteinExistence type="predicted"/>
<keyword evidence="1" id="KW-0472">Membrane</keyword>
<dbReference type="AlphaFoldDB" id="A0A9X2VR89"/>
<dbReference type="RefSeq" id="WP_259626356.1">
    <property type="nucleotide sequence ID" value="NZ_JANYMP010000015.1"/>
</dbReference>